<name>A0A9N8DDN7_9STRA</name>
<reference evidence="3" key="1">
    <citation type="submission" date="2020-06" db="EMBL/GenBank/DDBJ databases">
        <authorList>
            <consortium name="Plant Systems Biology data submission"/>
        </authorList>
    </citation>
    <scope>NUCLEOTIDE SEQUENCE</scope>
    <source>
        <strain evidence="3">D6</strain>
    </source>
</reference>
<keyword evidence="4" id="KW-1185">Reference proteome</keyword>
<evidence type="ECO:0000256" key="1">
    <source>
        <dbReference type="SAM" id="MobiDB-lite"/>
    </source>
</evidence>
<protein>
    <submittedName>
        <fullName evidence="3">Dienelactone hydrolase family protein</fullName>
    </submittedName>
</protein>
<dbReference type="OrthoDB" id="17560at2759"/>
<sequence>MSSSSSPCCPPGSWEGPLNTHGPSNPKGVTFTFPNSDLKAYHIGPSDGKETTIGIIVFHDVWGLLPRLLSICDVLAEELHCHVIAPDSFRGKTKDDVTDMVAWMKSHPYEPEIAGDIKLCHDYLQIKHGITQWGALGFCWGGWAIAKSAAAGFPWKVAVSPHPSLVVESKVFGGSETEMVDKIQMPFLLLPAGNDPDSVKPGGEHVKTIEAKGGKSIPFEDMVHGWTTRSDLSDPKIKEQVEKALSLSLEFLKEHLKP</sequence>
<comment type="caution">
    <text evidence="3">The sequence shown here is derived from an EMBL/GenBank/DDBJ whole genome shotgun (WGS) entry which is preliminary data.</text>
</comment>
<dbReference type="Gene3D" id="3.40.50.1820">
    <property type="entry name" value="alpha/beta hydrolase"/>
    <property type="match status" value="1"/>
</dbReference>
<dbReference type="InterPro" id="IPR029058">
    <property type="entry name" value="AB_hydrolase_fold"/>
</dbReference>
<dbReference type="PANTHER" id="PTHR47668:SF1">
    <property type="entry name" value="DIENELACTONE HYDROLASE DOMAIN-CONTAINING PROTEIN-RELATED"/>
    <property type="match status" value="1"/>
</dbReference>
<dbReference type="InterPro" id="IPR002925">
    <property type="entry name" value="Dienelactn_hydro"/>
</dbReference>
<proteinExistence type="predicted"/>
<feature type="region of interest" description="Disordered" evidence="1">
    <location>
        <begin position="1"/>
        <end position="21"/>
    </location>
</feature>
<feature type="domain" description="Dienelactone hydrolase" evidence="2">
    <location>
        <begin position="39"/>
        <end position="255"/>
    </location>
</feature>
<keyword evidence="3" id="KW-0378">Hydrolase</keyword>
<evidence type="ECO:0000313" key="4">
    <source>
        <dbReference type="Proteomes" id="UP001153069"/>
    </source>
</evidence>
<evidence type="ECO:0000259" key="2">
    <source>
        <dbReference type="Pfam" id="PF01738"/>
    </source>
</evidence>
<dbReference type="GO" id="GO:0016787">
    <property type="term" value="F:hydrolase activity"/>
    <property type="evidence" value="ECO:0007669"/>
    <property type="project" value="UniProtKB-KW"/>
</dbReference>
<evidence type="ECO:0000313" key="3">
    <source>
        <dbReference type="EMBL" id="CAB9500076.1"/>
    </source>
</evidence>
<dbReference type="AlphaFoldDB" id="A0A9N8DDN7"/>
<gene>
    <name evidence="3" type="ORF">SEMRO_75_G041180.1</name>
</gene>
<dbReference type="SUPFAM" id="SSF53474">
    <property type="entry name" value="alpha/beta-Hydrolases"/>
    <property type="match status" value="1"/>
</dbReference>
<dbReference type="EMBL" id="CAICTM010000074">
    <property type="protein sequence ID" value="CAB9500076.1"/>
    <property type="molecule type" value="Genomic_DNA"/>
</dbReference>
<organism evidence="3 4">
    <name type="scientific">Seminavis robusta</name>
    <dbReference type="NCBI Taxonomy" id="568900"/>
    <lineage>
        <taxon>Eukaryota</taxon>
        <taxon>Sar</taxon>
        <taxon>Stramenopiles</taxon>
        <taxon>Ochrophyta</taxon>
        <taxon>Bacillariophyta</taxon>
        <taxon>Bacillariophyceae</taxon>
        <taxon>Bacillariophycidae</taxon>
        <taxon>Naviculales</taxon>
        <taxon>Naviculaceae</taxon>
        <taxon>Seminavis</taxon>
    </lineage>
</organism>
<dbReference type="Proteomes" id="UP001153069">
    <property type="component" value="Unassembled WGS sequence"/>
</dbReference>
<dbReference type="PANTHER" id="PTHR47668">
    <property type="entry name" value="DIENELACTONE HYDROLASE FAMILY PROTEIN (AFU_ORTHOLOGUE AFUA_6G01940)"/>
    <property type="match status" value="1"/>
</dbReference>
<dbReference type="Pfam" id="PF01738">
    <property type="entry name" value="DLH"/>
    <property type="match status" value="1"/>
</dbReference>
<feature type="compositionally biased region" description="Low complexity" evidence="1">
    <location>
        <begin position="1"/>
        <end position="13"/>
    </location>
</feature>
<accession>A0A9N8DDN7</accession>